<keyword evidence="4" id="KW-1185">Reference proteome</keyword>
<feature type="compositionally biased region" description="Low complexity" evidence="1">
    <location>
        <begin position="21"/>
        <end position="34"/>
    </location>
</feature>
<evidence type="ECO:0000313" key="4">
    <source>
        <dbReference type="Proteomes" id="UP000198802"/>
    </source>
</evidence>
<feature type="region of interest" description="Disordered" evidence="1">
    <location>
        <begin position="197"/>
        <end position="229"/>
    </location>
</feature>
<feature type="compositionally biased region" description="Polar residues" evidence="1">
    <location>
        <begin position="197"/>
        <end position="210"/>
    </location>
</feature>
<reference evidence="4" key="1">
    <citation type="submission" date="2015-11" db="EMBL/GenBank/DDBJ databases">
        <authorList>
            <person name="Varghese N."/>
        </authorList>
    </citation>
    <scope>NUCLEOTIDE SEQUENCE [LARGE SCALE GENOMIC DNA]</scope>
    <source>
        <strain evidence="4">DSM 45899</strain>
    </source>
</reference>
<dbReference type="InterPro" id="IPR019719">
    <property type="entry name" value="DUF2599"/>
</dbReference>
<dbReference type="EMBL" id="FAOZ01000037">
    <property type="protein sequence ID" value="CUU60231.1"/>
    <property type="molecule type" value="Genomic_DNA"/>
</dbReference>
<name>A0A0S4QXH2_9ACTN</name>
<dbReference type="AlphaFoldDB" id="A0A0S4QXH2"/>
<evidence type="ECO:0000256" key="1">
    <source>
        <dbReference type="SAM" id="MobiDB-lite"/>
    </source>
</evidence>
<dbReference type="Pfam" id="PF10783">
    <property type="entry name" value="DUF2599"/>
    <property type="match status" value="1"/>
</dbReference>
<organism evidence="3 4">
    <name type="scientific">Parafrankia irregularis</name>
    <dbReference type="NCBI Taxonomy" id="795642"/>
    <lineage>
        <taxon>Bacteria</taxon>
        <taxon>Bacillati</taxon>
        <taxon>Actinomycetota</taxon>
        <taxon>Actinomycetes</taxon>
        <taxon>Frankiales</taxon>
        <taxon>Frankiaceae</taxon>
        <taxon>Parafrankia</taxon>
    </lineage>
</organism>
<feature type="signal peptide" evidence="2">
    <location>
        <begin position="1"/>
        <end position="20"/>
    </location>
</feature>
<sequence length="229" mass="23524">MGLIGAAGLLAAVAITVADAGGSDKASDAGASSDQQTTAPATGTPRDSAGTGSSDREPTATASATGPASAATSAPATRPDAAGAGAAPYCGASRYAEEITVQRWAGGDFRISLWPTDAARHADDRDGAVSEMWAAINRCVGTLDSAVTESLQDQLRCHEFLALVPGSGEERYATGTTFDIESWRPTPGRRRWISTRCGNTLGTDPTTTPMKTYRPDGVPPRSQPTGEHA</sequence>
<evidence type="ECO:0000313" key="3">
    <source>
        <dbReference type="EMBL" id="CUU60231.1"/>
    </source>
</evidence>
<keyword evidence="2" id="KW-0732">Signal</keyword>
<dbReference type="RefSeq" id="WP_242666536.1">
    <property type="nucleotide sequence ID" value="NZ_FAOZ01000037.1"/>
</dbReference>
<dbReference type="Proteomes" id="UP000198802">
    <property type="component" value="Unassembled WGS sequence"/>
</dbReference>
<accession>A0A0S4QXH2</accession>
<gene>
    <name evidence="3" type="ORF">Ga0074812_13715</name>
</gene>
<evidence type="ECO:0000256" key="2">
    <source>
        <dbReference type="SAM" id="SignalP"/>
    </source>
</evidence>
<feature type="region of interest" description="Disordered" evidence="1">
    <location>
        <begin position="21"/>
        <end position="83"/>
    </location>
</feature>
<feature type="compositionally biased region" description="Low complexity" evidence="1">
    <location>
        <begin position="59"/>
        <end position="83"/>
    </location>
</feature>
<protein>
    <recommendedName>
        <fullName evidence="5">DUF2599 domain-containing protein</fullName>
    </recommendedName>
</protein>
<evidence type="ECO:0008006" key="5">
    <source>
        <dbReference type="Google" id="ProtNLM"/>
    </source>
</evidence>
<proteinExistence type="predicted"/>
<feature type="chain" id="PRO_5006626539" description="DUF2599 domain-containing protein" evidence="2">
    <location>
        <begin position="21"/>
        <end position="229"/>
    </location>
</feature>